<evidence type="ECO:0000313" key="14">
    <source>
        <dbReference type="EMBL" id="KAJ8043918.1"/>
    </source>
</evidence>
<evidence type="ECO:0000256" key="10">
    <source>
        <dbReference type="ARBA" id="ARBA00023180"/>
    </source>
</evidence>
<reference evidence="14" key="1">
    <citation type="submission" date="2021-10" db="EMBL/GenBank/DDBJ databases">
        <title>Tropical sea cucumber genome reveals ecological adaptation and Cuvierian tubules defense mechanism.</title>
        <authorList>
            <person name="Chen T."/>
        </authorList>
    </citation>
    <scope>NUCLEOTIDE SEQUENCE</scope>
    <source>
        <strain evidence="14">Nanhai2018</strain>
        <tissue evidence="14">Muscle</tissue>
    </source>
</reference>
<dbReference type="EMBL" id="JAIZAY010000004">
    <property type="protein sequence ID" value="KAJ8043918.1"/>
    <property type="molecule type" value="Genomic_DNA"/>
</dbReference>
<evidence type="ECO:0000256" key="8">
    <source>
        <dbReference type="ARBA" id="ARBA00022989"/>
    </source>
</evidence>
<organism evidence="14 15">
    <name type="scientific">Holothuria leucospilota</name>
    <name type="common">Black long sea cucumber</name>
    <name type="synonym">Mertensiothuria leucospilota</name>
    <dbReference type="NCBI Taxonomy" id="206669"/>
    <lineage>
        <taxon>Eukaryota</taxon>
        <taxon>Metazoa</taxon>
        <taxon>Echinodermata</taxon>
        <taxon>Eleutherozoa</taxon>
        <taxon>Echinozoa</taxon>
        <taxon>Holothuroidea</taxon>
        <taxon>Aspidochirotacea</taxon>
        <taxon>Aspidochirotida</taxon>
        <taxon>Holothuriidae</taxon>
        <taxon>Holothuria</taxon>
    </lineage>
</organism>
<evidence type="ECO:0000256" key="7">
    <source>
        <dbReference type="ARBA" id="ARBA00022968"/>
    </source>
</evidence>
<evidence type="ECO:0000256" key="1">
    <source>
        <dbReference type="ARBA" id="ARBA00004167"/>
    </source>
</evidence>
<dbReference type="PANTHER" id="PTHR11929">
    <property type="entry name" value="ALPHA- 1,3 -FUCOSYLTRANSFERASE"/>
    <property type="match status" value="1"/>
</dbReference>
<dbReference type="InterPro" id="IPR031481">
    <property type="entry name" value="Glyco_tran_10_N"/>
</dbReference>
<feature type="domain" description="Fucosyltransferase C-terminal" evidence="12">
    <location>
        <begin position="272"/>
        <end position="445"/>
    </location>
</feature>
<dbReference type="Pfam" id="PF00852">
    <property type="entry name" value="Glyco_transf_10"/>
    <property type="match status" value="1"/>
</dbReference>
<accession>A0A9Q1HGB3</accession>
<comment type="similarity">
    <text evidence="3 11">Belongs to the glycosyltransferase 10 family.</text>
</comment>
<dbReference type="GO" id="GO:0032580">
    <property type="term" value="C:Golgi cisterna membrane"/>
    <property type="evidence" value="ECO:0007669"/>
    <property type="project" value="UniProtKB-SubCell"/>
</dbReference>
<comment type="pathway">
    <text evidence="2">Protein modification; protein glycosylation.</text>
</comment>
<evidence type="ECO:0000256" key="3">
    <source>
        <dbReference type="ARBA" id="ARBA00008919"/>
    </source>
</evidence>
<gene>
    <name evidence="14" type="ORF">HOLleu_11233</name>
</gene>
<keyword evidence="10" id="KW-0325">Glycoprotein</keyword>
<feature type="domain" description="Fucosyltransferase N-terminal" evidence="13">
    <location>
        <begin position="158"/>
        <end position="252"/>
    </location>
</feature>
<dbReference type="PANTHER" id="PTHR11929:SF145">
    <property type="entry name" value="ALPHA-(1,3)-FUCOSYLTRANSFERASE FUT-1"/>
    <property type="match status" value="1"/>
</dbReference>
<dbReference type="InterPro" id="IPR001503">
    <property type="entry name" value="Glyco_trans_10"/>
</dbReference>
<name>A0A9Q1HGB3_HOLLE</name>
<comment type="subcellular location">
    <subcellularLocation>
        <location evidence="11">Golgi apparatus</location>
        <location evidence="11">Golgi stack membrane</location>
        <topology evidence="11">Single-pass type II membrane protein</topology>
    </subcellularLocation>
    <subcellularLocation>
        <location evidence="1">Membrane</location>
        <topology evidence="1">Single-pass membrane protein</topology>
    </subcellularLocation>
</comment>
<evidence type="ECO:0000259" key="12">
    <source>
        <dbReference type="Pfam" id="PF00852"/>
    </source>
</evidence>
<evidence type="ECO:0000256" key="2">
    <source>
        <dbReference type="ARBA" id="ARBA00004922"/>
    </source>
</evidence>
<evidence type="ECO:0000256" key="4">
    <source>
        <dbReference type="ARBA" id="ARBA00022676"/>
    </source>
</evidence>
<proteinExistence type="inferred from homology"/>
<keyword evidence="11" id="KW-0333">Golgi apparatus</keyword>
<dbReference type="GO" id="GO:0046920">
    <property type="term" value="F:alpha-(1-&gt;3)-fucosyltransferase activity"/>
    <property type="evidence" value="ECO:0007669"/>
    <property type="project" value="TreeGrafter"/>
</dbReference>
<evidence type="ECO:0000256" key="6">
    <source>
        <dbReference type="ARBA" id="ARBA00022692"/>
    </source>
</evidence>
<dbReference type="AlphaFoldDB" id="A0A9Q1HGB3"/>
<keyword evidence="9" id="KW-0472">Membrane</keyword>
<keyword evidence="15" id="KW-1185">Reference proteome</keyword>
<evidence type="ECO:0000256" key="9">
    <source>
        <dbReference type="ARBA" id="ARBA00023136"/>
    </source>
</evidence>
<evidence type="ECO:0000256" key="11">
    <source>
        <dbReference type="RuleBase" id="RU003832"/>
    </source>
</evidence>
<evidence type="ECO:0000313" key="15">
    <source>
        <dbReference type="Proteomes" id="UP001152320"/>
    </source>
</evidence>
<dbReference type="FunFam" id="3.40.50.11660:FF:000004">
    <property type="entry name" value="Glycoprotein 3-alpha-L-fucosyltransferase A"/>
    <property type="match status" value="1"/>
</dbReference>
<dbReference type="EC" id="2.4.1.-" evidence="11"/>
<sequence>MTKVRPEYGHRDSILGQLISLTWLQKRTDYKREEAEFPSLILTGKDASWLLGSHGDSLRSQSLLQNANRNENSNKTTQNRSLGNSFLKNHLFLSQFEAGPPSDLGQRSQIEQVRRSIDHFCGVKKFLLFGIRPRWIQYCKSKSNPQFHYLIDFPRAFKCRTLKCTIILNYSVEPRDIRWYDVIIFTNVYEWLTREMWEWAHGNRTQGQRWVMVTQESPLYVRGLRPPKKFGNTTYDWLDSYRQDSHFYHPYGWFRPFTSPKEWDLNITNFMSGKSKLIAWMASHCETEQWDRHRFVDDFSKKVEVDTYGKCGEKQVKWTKKERTYTAIFKKYKFYLSLENSCCDEYITEKFWRSLKLGVLPIVVGAPYEHYLRKAPPNSFIHVDMFNSMDELAAYIYKLDRDDVKYSEHFRWRSMGQLTSRPLVDHFLLPLTNKTHCSILSKYMRREMEIDQQEKLDYFSSFWHNSCSSCSTKSWMKAYMYDDHHSRQNHDIWA</sequence>
<comment type="caution">
    <text evidence="14">The sequence shown here is derived from an EMBL/GenBank/DDBJ whole genome shotgun (WGS) entry which is preliminary data.</text>
</comment>
<dbReference type="Gene3D" id="3.40.50.11660">
    <property type="entry name" value="Glycosyl transferase family 10, C-terminal domain"/>
    <property type="match status" value="1"/>
</dbReference>
<keyword evidence="4 11" id="KW-0328">Glycosyltransferase</keyword>
<keyword evidence="5 11" id="KW-0808">Transferase</keyword>
<keyword evidence="7" id="KW-0735">Signal-anchor</keyword>
<dbReference type="Pfam" id="PF17039">
    <property type="entry name" value="Glyco_tran_10_N"/>
    <property type="match status" value="1"/>
</dbReference>
<dbReference type="InterPro" id="IPR038577">
    <property type="entry name" value="GT10-like_C_sf"/>
</dbReference>
<evidence type="ECO:0000256" key="5">
    <source>
        <dbReference type="ARBA" id="ARBA00022679"/>
    </source>
</evidence>
<dbReference type="SUPFAM" id="SSF53756">
    <property type="entry name" value="UDP-Glycosyltransferase/glycogen phosphorylase"/>
    <property type="match status" value="1"/>
</dbReference>
<keyword evidence="8" id="KW-1133">Transmembrane helix</keyword>
<evidence type="ECO:0000259" key="13">
    <source>
        <dbReference type="Pfam" id="PF17039"/>
    </source>
</evidence>
<dbReference type="InterPro" id="IPR055270">
    <property type="entry name" value="Glyco_tran_10_C"/>
</dbReference>
<protein>
    <recommendedName>
        <fullName evidence="11">Fucosyltransferase</fullName>
        <ecNumber evidence="11">2.4.1.-</ecNumber>
    </recommendedName>
</protein>
<dbReference type="Proteomes" id="UP001152320">
    <property type="component" value="Chromosome 4"/>
</dbReference>
<keyword evidence="6 11" id="KW-0812">Transmembrane</keyword>
<dbReference type="OrthoDB" id="10380790at2759"/>